<evidence type="ECO:0000256" key="7">
    <source>
        <dbReference type="RuleBase" id="RU367102"/>
    </source>
</evidence>
<comment type="function">
    <text evidence="7">Controls stomatal patterning.</text>
</comment>
<dbReference type="PROSITE" id="PS51257">
    <property type="entry name" value="PROKAR_LIPOPROTEIN"/>
    <property type="match status" value="1"/>
</dbReference>
<evidence type="ECO:0000313" key="9">
    <source>
        <dbReference type="EMBL" id="KVI01168.1"/>
    </source>
</evidence>
<accession>A0A118K0H3</accession>
<dbReference type="Pfam" id="PF17181">
    <property type="entry name" value="EPF"/>
    <property type="match status" value="1"/>
</dbReference>
<dbReference type="STRING" id="59895.A0A118K0H3"/>
<dbReference type="OMA" id="MHFESSH"/>
<evidence type="ECO:0000256" key="2">
    <source>
        <dbReference type="ARBA" id="ARBA00008127"/>
    </source>
</evidence>
<evidence type="ECO:0000256" key="6">
    <source>
        <dbReference type="ARBA" id="ARBA00023157"/>
    </source>
</evidence>
<dbReference type="InterPro" id="IPR039455">
    <property type="entry name" value="EPFL"/>
</dbReference>
<dbReference type="GO" id="GO:0010052">
    <property type="term" value="P:guard cell differentiation"/>
    <property type="evidence" value="ECO:0007669"/>
    <property type="project" value="UniProtKB-UniRule"/>
</dbReference>
<dbReference type="GO" id="GO:0005576">
    <property type="term" value="C:extracellular region"/>
    <property type="evidence" value="ECO:0007669"/>
    <property type="project" value="UniProtKB-SubCell"/>
</dbReference>
<gene>
    <name evidence="9" type="ORF">Ccrd_020556</name>
</gene>
<feature type="chain" id="PRO_5027161854" description="Epidermal patterning factor-like protein" evidence="7">
    <location>
        <begin position="22"/>
        <end position="106"/>
    </location>
</feature>
<evidence type="ECO:0000313" key="10">
    <source>
        <dbReference type="Proteomes" id="UP000243975"/>
    </source>
</evidence>
<keyword evidence="3 7" id="KW-0217">Developmental protein</keyword>
<feature type="signal peptide" evidence="7">
    <location>
        <begin position="1"/>
        <end position="21"/>
    </location>
</feature>
<keyword evidence="4 7" id="KW-0964">Secreted</keyword>
<proteinExistence type="inferred from homology"/>
<keyword evidence="5 7" id="KW-0732">Signal</keyword>
<organism evidence="9 10">
    <name type="scientific">Cynara cardunculus var. scolymus</name>
    <name type="common">Globe artichoke</name>
    <name type="synonym">Cynara scolymus</name>
    <dbReference type="NCBI Taxonomy" id="59895"/>
    <lineage>
        <taxon>Eukaryota</taxon>
        <taxon>Viridiplantae</taxon>
        <taxon>Streptophyta</taxon>
        <taxon>Embryophyta</taxon>
        <taxon>Tracheophyta</taxon>
        <taxon>Spermatophyta</taxon>
        <taxon>Magnoliopsida</taxon>
        <taxon>eudicotyledons</taxon>
        <taxon>Gunneridae</taxon>
        <taxon>Pentapetalae</taxon>
        <taxon>asterids</taxon>
        <taxon>campanulids</taxon>
        <taxon>Asterales</taxon>
        <taxon>Asteraceae</taxon>
        <taxon>Carduoideae</taxon>
        <taxon>Cardueae</taxon>
        <taxon>Carduinae</taxon>
        <taxon>Cynara</taxon>
    </lineage>
</organism>
<keyword evidence="10" id="KW-1185">Reference proteome</keyword>
<sequence>MDKRIWLMMMMMMMSCASASASARARHMGLLEQGQLMQSPFLTPQPQEGIGLSSRVGSRPPRCEHKCKGCSPCSPIEVPTAHLGPQYANYEPEGWKCECGSVFFNP</sequence>
<dbReference type="PANTHER" id="PTHR33109">
    <property type="entry name" value="EPIDERMAL PATTERNING FACTOR-LIKE PROTEIN 4"/>
    <property type="match status" value="1"/>
</dbReference>
<evidence type="ECO:0000256" key="5">
    <source>
        <dbReference type="ARBA" id="ARBA00022729"/>
    </source>
</evidence>
<comment type="caution">
    <text evidence="9">The sequence shown here is derived from an EMBL/GenBank/DDBJ whole genome shotgun (WGS) entry which is preliminary data.</text>
</comment>
<evidence type="ECO:0000256" key="4">
    <source>
        <dbReference type="ARBA" id="ARBA00022525"/>
    </source>
</evidence>
<comment type="subcellular location">
    <subcellularLocation>
        <location evidence="1 7">Secreted</location>
    </subcellularLocation>
</comment>
<keyword evidence="6" id="KW-1015">Disulfide bond</keyword>
<evidence type="ECO:0000256" key="8">
    <source>
        <dbReference type="SAM" id="MobiDB-lite"/>
    </source>
</evidence>
<dbReference type="AlphaFoldDB" id="A0A118K0H3"/>
<protein>
    <recommendedName>
        <fullName evidence="7">Epidermal patterning factor-like protein</fullName>
    </recommendedName>
</protein>
<comment type="similarity">
    <text evidence="2 7">Belongs to the plant cysteine rich small secretory peptide family. Epidermal patterning factor subfamily.</text>
</comment>
<dbReference type="PANTHER" id="PTHR33109:SF74">
    <property type="entry name" value="EPIDERMAL PATTERNING FACTOR-LIKE PROTEIN"/>
    <property type="match status" value="1"/>
</dbReference>
<dbReference type="EMBL" id="LEKV01003126">
    <property type="protein sequence ID" value="KVI01168.1"/>
    <property type="molecule type" value="Genomic_DNA"/>
</dbReference>
<reference evidence="9 10" key="1">
    <citation type="journal article" date="2016" name="Sci. Rep.">
        <title>The genome sequence of the outbreeding globe artichoke constructed de novo incorporating a phase-aware low-pass sequencing strategy of F1 progeny.</title>
        <authorList>
            <person name="Scaglione D."/>
            <person name="Reyes-Chin-Wo S."/>
            <person name="Acquadro A."/>
            <person name="Froenicke L."/>
            <person name="Portis E."/>
            <person name="Beitel C."/>
            <person name="Tirone M."/>
            <person name="Mauro R."/>
            <person name="Lo Monaco A."/>
            <person name="Mauromicale G."/>
            <person name="Faccioli P."/>
            <person name="Cattivelli L."/>
            <person name="Rieseberg L."/>
            <person name="Michelmore R."/>
            <person name="Lanteri S."/>
        </authorList>
    </citation>
    <scope>NUCLEOTIDE SEQUENCE [LARGE SCALE GENOMIC DNA]</scope>
    <source>
        <strain evidence="9">2C</strain>
    </source>
</reference>
<evidence type="ECO:0000256" key="3">
    <source>
        <dbReference type="ARBA" id="ARBA00022473"/>
    </source>
</evidence>
<feature type="region of interest" description="Disordered" evidence="8">
    <location>
        <begin position="40"/>
        <end position="59"/>
    </location>
</feature>
<name>A0A118K0H3_CYNCS</name>
<evidence type="ECO:0000256" key="1">
    <source>
        <dbReference type="ARBA" id="ARBA00004613"/>
    </source>
</evidence>
<dbReference type="Gramene" id="KVI01168">
    <property type="protein sequence ID" value="KVI01168"/>
    <property type="gene ID" value="Ccrd_020556"/>
</dbReference>
<dbReference type="Proteomes" id="UP000243975">
    <property type="component" value="Unassembled WGS sequence"/>
</dbReference>